<proteinExistence type="predicted"/>
<name>A0A0A9ANW7_ARUDO</name>
<reference evidence="1" key="2">
    <citation type="journal article" date="2015" name="Data Brief">
        <title>Shoot transcriptome of the giant reed, Arundo donax.</title>
        <authorList>
            <person name="Barrero R.A."/>
            <person name="Guerrero F.D."/>
            <person name="Moolhuijzen P."/>
            <person name="Goolsby J.A."/>
            <person name="Tidwell J."/>
            <person name="Bellgard S.E."/>
            <person name="Bellgard M.I."/>
        </authorList>
    </citation>
    <scope>NUCLEOTIDE SEQUENCE</scope>
    <source>
        <tissue evidence="1">Shoot tissue taken approximately 20 cm above the soil surface</tissue>
    </source>
</reference>
<protein>
    <submittedName>
        <fullName evidence="1">Uncharacterized protein</fullName>
    </submittedName>
</protein>
<dbReference type="EMBL" id="GBRH01246342">
    <property type="protein sequence ID" value="JAD51553.1"/>
    <property type="molecule type" value="Transcribed_RNA"/>
</dbReference>
<reference evidence="1" key="1">
    <citation type="submission" date="2014-09" db="EMBL/GenBank/DDBJ databases">
        <authorList>
            <person name="Magalhaes I.L.F."/>
            <person name="Oliveira U."/>
            <person name="Santos F.R."/>
            <person name="Vidigal T.H.D.A."/>
            <person name="Brescovit A.D."/>
            <person name="Santos A.J."/>
        </authorList>
    </citation>
    <scope>NUCLEOTIDE SEQUENCE</scope>
    <source>
        <tissue evidence="1">Shoot tissue taken approximately 20 cm above the soil surface</tissue>
    </source>
</reference>
<sequence length="12" mass="1317">MSGCHDVNKVIN</sequence>
<accession>A0A0A9ANW7</accession>
<evidence type="ECO:0000313" key="1">
    <source>
        <dbReference type="EMBL" id="JAD51553.1"/>
    </source>
</evidence>
<organism evidence="1">
    <name type="scientific">Arundo donax</name>
    <name type="common">Giant reed</name>
    <name type="synonym">Donax arundinaceus</name>
    <dbReference type="NCBI Taxonomy" id="35708"/>
    <lineage>
        <taxon>Eukaryota</taxon>
        <taxon>Viridiplantae</taxon>
        <taxon>Streptophyta</taxon>
        <taxon>Embryophyta</taxon>
        <taxon>Tracheophyta</taxon>
        <taxon>Spermatophyta</taxon>
        <taxon>Magnoliopsida</taxon>
        <taxon>Liliopsida</taxon>
        <taxon>Poales</taxon>
        <taxon>Poaceae</taxon>
        <taxon>PACMAD clade</taxon>
        <taxon>Arundinoideae</taxon>
        <taxon>Arundineae</taxon>
        <taxon>Arundo</taxon>
    </lineage>
</organism>